<comment type="caution">
    <text evidence="24">The sequence shown here is derived from an EMBL/GenBank/DDBJ whole genome shotgun (WGS) entry which is preliminary data.</text>
</comment>
<dbReference type="CDD" id="cd12087">
    <property type="entry name" value="TM_EGFR-like"/>
    <property type="match status" value="1"/>
</dbReference>
<feature type="domain" description="Protein kinase" evidence="23">
    <location>
        <begin position="651"/>
        <end position="920"/>
    </location>
</feature>
<dbReference type="Gene3D" id="1.10.510.10">
    <property type="entry name" value="Transferase(Phosphotransferase) domain 1"/>
    <property type="match status" value="1"/>
</dbReference>
<evidence type="ECO:0000256" key="2">
    <source>
        <dbReference type="ARBA" id="ARBA00008684"/>
    </source>
</evidence>
<dbReference type="InterPro" id="IPR008271">
    <property type="entry name" value="Ser/Thr_kinase_AS"/>
</dbReference>
<dbReference type="GO" id="GO:0004674">
    <property type="term" value="F:protein serine/threonine kinase activity"/>
    <property type="evidence" value="ECO:0007669"/>
    <property type="project" value="UniProtKB-KW"/>
</dbReference>
<evidence type="ECO:0000259" key="23">
    <source>
        <dbReference type="PROSITE" id="PS50011"/>
    </source>
</evidence>
<dbReference type="GO" id="GO:0001558">
    <property type="term" value="P:regulation of cell growth"/>
    <property type="evidence" value="ECO:0000318"/>
    <property type="project" value="GO_Central"/>
</dbReference>
<proteinExistence type="inferred from homology"/>
<dbReference type="Pfam" id="PF08263">
    <property type="entry name" value="LRRNT_2"/>
    <property type="match status" value="1"/>
</dbReference>
<dbReference type="PROSITE" id="PS00107">
    <property type="entry name" value="PROTEIN_KINASE_ATP"/>
    <property type="match status" value="1"/>
</dbReference>
<evidence type="ECO:0000313" key="24">
    <source>
        <dbReference type="EMBL" id="KMZ66591.1"/>
    </source>
</evidence>
<comment type="catalytic activity">
    <reaction evidence="18">
        <text>L-threonyl-[protein] + ATP = O-phospho-L-threonyl-[protein] + ADP + H(+)</text>
        <dbReference type="Rhea" id="RHEA:46608"/>
        <dbReference type="Rhea" id="RHEA-COMP:11060"/>
        <dbReference type="Rhea" id="RHEA-COMP:11605"/>
        <dbReference type="ChEBI" id="CHEBI:15378"/>
        <dbReference type="ChEBI" id="CHEBI:30013"/>
        <dbReference type="ChEBI" id="CHEBI:30616"/>
        <dbReference type="ChEBI" id="CHEBI:61977"/>
        <dbReference type="ChEBI" id="CHEBI:456216"/>
        <dbReference type="EC" id="2.7.11.1"/>
    </reaction>
    <physiologicalReaction direction="left-to-right" evidence="18">
        <dbReference type="Rhea" id="RHEA:46609"/>
    </physiologicalReaction>
</comment>
<feature type="transmembrane region" description="Helical" evidence="21">
    <location>
        <begin position="581"/>
        <end position="604"/>
    </location>
</feature>
<accession>A0A0K9PC96</accession>
<dbReference type="GO" id="GO:0005524">
    <property type="term" value="F:ATP binding"/>
    <property type="evidence" value="ECO:0007669"/>
    <property type="project" value="UniProtKB-UniRule"/>
</dbReference>
<organism evidence="24 25">
    <name type="scientific">Zostera marina</name>
    <name type="common">Eelgrass</name>
    <dbReference type="NCBI Taxonomy" id="29655"/>
    <lineage>
        <taxon>Eukaryota</taxon>
        <taxon>Viridiplantae</taxon>
        <taxon>Streptophyta</taxon>
        <taxon>Embryophyta</taxon>
        <taxon>Tracheophyta</taxon>
        <taxon>Spermatophyta</taxon>
        <taxon>Magnoliopsida</taxon>
        <taxon>Liliopsida</taxon>
        <taxon>Zosteraceae</taxon>
        <taxon>Zostera</taxon>
    </lineage>
</organism>
<keyword evidence="17" id="KW-0325">Glycoprotein</keyword>
<evidence type="ECO:0000313" key="25">
    <source>
        <dbReference type="Proteomes" id="UP000036987"/>
    </source>
</evidence>
<evidence type="ECO:0000256" key="14">
    <source>
        <dbReference type="ARBA" id="ARBA00022989"/>
    </source>
</evidence>
<dbReference type="GO" id="GO:0033612">
    <property type="term" value="F:receptor serine/threonine kinase binding"/>
    <property type="evidence" value="ECO:0000318"/>
    <property type="project" value="GO_Central"/>
</dbReference>
<evidence type="ECO:0000256" key="7">
    <source>
        <dbReference type="ARBA" id="ARBA00022679"/>
    </source>
</evidence>
<dbReference type="EC" id="2.7.11.1" evidence="4"/>
<evidence type="ECO:0000256" key="12">
    <source>
        <dbReference type="ARBA" id="ARBA00022777"/>
    </source>
</evidence>
<dbReference type="AlphaFoldDB" id="A0A0K9PC96"/>
<dbReference type="GO" id="GO:0010286">
    <property type="term" value="P:heat acclimation"/>
    <property type="evidence" value="ECO:0000318"/>
    <property type="project" value="GO_Central"/>
</dbReference>
<evidence type="ECO:0000256" key="16">
    <source>
        <dbReference type="ARBA" id="ARBA00023170"/>
    </source>
</evidence>
<evidence type="ECO:0000256" key="3">
    <source>
        <dbReference type="ARBA" id="ARBA00009592"/>
    </source>
</evidence>
<reference evidence="25" key="1">
    <citation type="journal article" date="2016" name="Nature">
        <title>The genome of the seagrass Zostera marina reveals angiosperm adaptation to the sea.</title>
        <authorList>
            <person name="Olsen J.L."/>
            <person name="Rouze P."/>
            <person name="Verhelst B."/>
            <person name="Lin Y.-C."/>
            <person name="Bayer T."/>
            <person name="Collen J."/>
            <person name="Dattolo E."/>
            <person name="De Paoli E."/>
            <person name="Dittami S."/>
            <person name="Maumus F."/>
            <person name="Michel G."/>
            <person name="Kersting A."/>
            <person name="Lauritano C."/>
            <person name="Lohaus R."/>
            <person name="Toepel M."/>
            <person name="Tonon T."/>
            <person name="Vanneste K."/>
            <person name="Amirebrahimi M."/>
            <person name="Brakel J."/>
            <person name="Bostroem C."/>
            <person name="Chovatia M."/>
            <person name="Grimwood J."/>
            <person name="Jenkins J.W."/>
            <person name="Jueterbock A."/>
            <person name="Mraz A."/>
            <person name="Stam W.T."/>
            <person name="Tice H."/>
            <person name="Bornberg-Bauer E."/>
            <person name="Green P.J."/>
            <person name="Pearson G.A."/>
            <person name="Procaccini G."/>
            <person name="Duarte C.M."/>
            <person name="Schmutz J."/>
            <person name="Reusch T.B.H."/>
            <person name="Van de Peer Y."/>
        </authorList>
    </citation>
    <scope>NUCLEOTIDE SEQUENCE [LARGE SCALE GENOMIC DNA]</scope>
    <source>
        <strain evidence="25">cv. Finnish</strain>
    </source>
</reference>
<keyword evidence="10" id="KW-0677">Repeat</keyword>
<evidence type="ECO:0000256" key="15">
    <source>
        <dbReference type="ARBA" id="ARBA00023136"/>
    </source>
</evidence>
<dbReference type="FunFam" id="3.80.10.10:FF:000077">
    <property type="entry name" value="LRR receptor-like serine/threonine-protein kinase ERL1"/>
    <property type="match status" value="1"/>
</dbReference>
<keyword evidence="11 20" id="KW-0547">Nucleotide-binding</keyword>
<keyword evidence="13 20" id="KW-0067">ATP-binding</keyword>
<evidence type="ECO:0000256" key="13">
    <source>
        <dbReference type="ARBA" id="ARBA00022840"/>
    </source>
</evidence>
<dbReference type="STRING" id="29655.A0A0K9PC96"/>
<dbReference type="Pfam" id="PF13855">
    <property type="entry name" value="LRR_8"/>
    <property type="match status" value="1"/>
</dbReference>
<dbReference type="Pfam" id="PF00560">
    <property type="entry name" value="LRR_1"/>
    <property type="match status" value="9"/>
</dbReference>
<evidence type="ECO:0000256" key="6">
    <source>
        <dbReference type="ARBA" id="ARBA00022614"/>
    </source>
</evidence>
<comment type="subcellular location">
    <subcellularLocation>
        <location evidence="1">Cell membrane</location>
        <topology evidence="1">Single-pass type I membrane protein</topology>
    </subcellularLocation>
</comment>
<dbReference type="OrthoDB" id="676979at2759"/>
<feature type="chain" id="PRO_5005527640" description="non-specific serine/threonine protein kinase" evidence="22">
    <location>
        <begin position="23"/>
        <end position="978"/>
    </location>
</feature>
<comment type="similarity">
    <text evidence="2">Belongs to the protein kinase superfamily. Ser/Thr protein kinase family.</text>
</comment>
<keyword evidence="16 24" id="KW-0675">Receptor</keyword>
<comment type="similarity">
    <text evidence="3">Belongs to the RLP family.</text>
</comment>
<dbReference type="FunFam" id="3.30.200.20:FF:000288">
    <property type="entry name" value="LRR receptor-like serine/threonine-protein kinase ERECTA"/>
    <property type="match status" value="1"/>
</dbReference>
<dbReference type="Gene3D" id="3.80.10.10">
    <property type="entry name" value="Ribonuclease Inhibitor"/>
    <property type="match status" value="3"/>
</dbReference>
<dbReference type="FunFam" id="3.80.10.10:FF:000041">
    <property type="entry name" value="LRR receptor-like serine/threonine-protein kinase ERECTA"/>
    <property type="match status" value="1"/>
</dbReference>
<keyword evidence="9 22" id="KW-0732">Signal</keyword>
<dbReference type="FunFam" id="3.80.10.10:FF:000186">
    <property type="entry name" value="LRR receptor-like serine/threonine-protein kinase ERECTA"/>
    <property type="match status" value="1"/>
</dbReference>
<evidence type="ECO:0000256" key="8">
    <source>
        <dbReference type="ARBA" id="ARBA00022692"/>
    </source>
</evidence>
<keyword evidence="15 21" id="KW-0472">Membrane</keyword>
<name>A0A0K9PC96_ZOSMR</name>
<evidence type="ECO:0000256" key="1">
    <source>
        <dbReference type="ARBA" id="ARBA00004251"/>
    </source>
</evidence>
<dbReference type="InterPro" id="IPR051716">
    <property type="entry name" value="Plant_RL_S/T_kinase"/>
</dbReference>
<gene>
    <name evidence="24" type="ORF">ZOSMA_292G00090</name>
</gene>
<dbReference type="InterPro" id="IPR017441">
    <property type="entry name" value="Protein_kinase_ATP_BS"/>
</dbReference>
<evidence type="ECO:0000256" key="4">
    <source>
        <dbReference type="ARBA" id="ARBA00012513"/>
    </source>
</evidence>
<dbReference type="SMART" id="SM00369">
    <property type="entry name" value="LRR_TYP"/>
    <property type="match status" value="6"/>
</dbReference>
<evidence type="ECO:0000256" key="17">
    <source>
        <dbReference type="ARBA" id="ARBA00023180"/>
    </source>
</evidence>
<sequence length="978" mass="107779">MSIIPKFLLLVAFLNLTHICNGGGDGRALVQIKNQFNDLSNVLYDWGTSSDYCSWKGVICNNTTFNVVSLNMSGFNLNGGISPAIGDLKNLKSIDLSKNMVSGSIPDEICGCSLLETLDLSFNNIHGYIPQSISKLKQLENLFLRNNMLIGQIPPTLSQIPDLSYLDLAHNNLSGEIPSHLYSNQALQYLGLRGNNLEGSLSPEMCQLTGAWFFDVSNNSLTGTIPVNIGNCTSFQVLDLSHNQLFGNIPKNIGFLQVATLSLQGNMFQGSIPSVIGLMQAITVLDLSYNLLSGPIPSILGNLTYTQKVYLHGNNFNGSIPPELGDMLSLNYLELGDNNLTGHIPSELGNLVNLFHLNLANNHLEGPIPKTLSSCVNLNSLNAHGNKLYGSISHAFDGLKSMTYLNLSSNILNGNIPVELSDIGNLDTLDISSNKFTGSIPSKIGDLEHLLTLNLSNNFLVGHIPAEFGKLRSILELDLSNNLLSGPIPKELGLLQNLISIKAENNSLTGDLFPLTNCLSLSFMNLSYNKLAGEIPNIGNFTRFSPDSFIGNPSLCGYWLPTSCARSHSPRRGSIFKQGGMIAIISVGGLGFMVIVAAMLFMILKHHKVAGHVDKSPDQHLIEYTTPTLVILNMNMSLHMYEDIMRMTENLSAKYIIGRGTSSTVYKCMLKNCKSVAIKKLHSQCPYSLEEFQTELNTVGSIKHRNLVSLHAYSLSSSANLLFYDYMENGSLWDVLHGSSKEKRLNWDDRIQIALGTAHGLAYLHHECNPRIIHRDVKSSNILLDRDYVAHLTDFGIAKSLSGSRIDTSTYIMGTIGYIDPEYARTFRVNEKSDVYSYGIVFLELLTGRKAVVNESNLHQWIMEKAAKNALMETVDPEIVETCKDLGIVKKAFQLAVLCTKKQPHDRPTMYEVIRVLHFLAEEPVQLDEQAKNQITTNNYIDEYGFGTFNPTSISSSFGGSDSELFVKFSQIMSKNSE</sequence>
<evidence type="ECO:0000256" key="20">
    <source>
        <dbReference type="PROSITE-ProRule" id="PRU10141"/>
    </source>
</evidence>
<dbReference type="GO" id="GO:0016020">
    <property type="term" value="C:membrane"/>
    <property type="evidence" value="ECO:0000318"/>
    <property type="project" value="GO_Central"/>
</dbReference>
<dbReference type="FunFam" id="3.80.10.10:FF:000111">
    <property type="entry name" value="LRR receptor-like serine/threonine-protein kinase ERECTA"/>
    <property type="match status" value="1"/>
</dbReference>
<dbReference type="InterPro" id="IPR032675">
    <property type="entry name" value="LRR_dom_sf"/>
</dbReference>
<evidence type="ECO:0000256" key="9">
    <source>
        <dbReference type="ARBA" id="ARBA00022729"/>
    </source>
</evidence>
<dbReference type="Proteomes" id="UP000036987">
    <property type="component" value="Unassembled WGS sequence"/>
</dbReference>
<feature type="binding site" evidence="20">
    <location>
        <position position="680"/>
    </location>
    <ligand>
        <name>ATP</name>
        <dbReference type="ChEBI" id="CHEBI:30616"/>
    </ligand>
</feature>
<keyword evidence="5" id="KW-0723">Serine/threonine-protein kinase</keyword>
<evidence type="ECO:0000256" key="19">
    <source>
        <dbReference type="ARBA" id="ARBA00048977"/>
    </source>
</evidence>
<dbReference type="EMBL" id="LFYR01000963">
    <property type="protein sequence ID" value="KMZ66591.1"/>
    <property type="molecule type" value="Genomic_DNA"/>
</dbReference>
<dbReference type="FunFam" id="1.10.510.10:FF:000290">
    <property type="entry name" value="LRR receptor-like serine/threonine-protein kinase ERECTA"/>
    <property type="match status" value="1"/>
</dbReference>
<dbReference type="PANTHER" id="PTHR48053">
    <property type="entry name" value="LEUCINE RICH REPEAT FAMILY PROTEIN, EXPRESSED"/>
    <property type="match status" value="1"/>
</dbReference>
<dbReference type="InterPro" id="IPR013210">
    <property type="entry name" value="LRR_N_plant-typ"/>
</dbReference>
<protein>
    <recommendedName>
        <fullName evidence="4">non-specific serine/threonine protein kinase</fullName>
        <ecNumber evidence="4">2.7.11.1</ecNumber>
    </recommendedName>
</protein>
<keyword evidence="14 21" id="KW-1133">Transmembrane helix</keyword>
<dbReference type="GO" id="GO:0005886">
    <property type="term" value="C:plasma membrane"/>
    <property type="evidence" value="ECO:0007669"/>
    <property type="project" value="UniProtKB-SubCell"/>
</dbReference>
<keyword evidence="8 21" id="KW-0812">Transmembrane</keyword>
<dbReference type="PROSITE" id="PS00108">
    <property type="entry name" value="PROTEIN_KINASE_ST"/>
    <property type="match status" value="1"/>
</dbReference>
<keyword evidence="7" id="KW-0808">Transferase</keyword>
<evidence type="ECO:0000256" key="22">
    <source>
        <dbReference type="SAM" id="SignalP"/>
    </source>
</evidence>
<dbReference type="SMART" id="SM00220">
    <property type="entry name" value="S_TKc"/>
    <property type="match status" value="1"/>
</dbReference>
<evidence type="ECO:0000256" key="21">
    <source>
        <dbReference type="SAM" id="Phobius"/>
    </source>
</evidence>
<dbReference type="InterPro" id="IPR011009">
    <property type="entry name" value="Kinase-like_dom_sf"/>
</dbReference>
<comment type="catalytic activity">
    <reaction evidence="19">
        <text>L-seryl-[protein] + ATP = O-phospho-L-seryl-[protein] + ADP + H(+)</text>
        <dbReference type="Rhea" id="RHEA:17989"/>
        <dbReference type="Rhea" id="RHEA-COMP:9863"/>
        <dbReference type="Rhea" id="RHEA-COMP:11604"/>
        <dbReference type="ChEBI" id="CHEBI:15378"/>
        <dbReference type="ChEBI" id="CHEBI:29999"/>
        <dbReference type="ChEBI" id="CHEBI:30616"/>
        <dbReference type="ChEBI" id="CHEBI:83421"/>
        <dbReference type="ChEBI" id="CHEBI:456216"/>
        <dbReference type="EC" id="2.7.11.1"/>
    </reaction>
    <physiologicalReaction direction="left-to-right" evidence="19">
        <dbReference type="Rhea" id="RHEA:17990"/>
    </physiologicalReaction>
</comment>
<evidence type="ECO:0000256" key="11">
    <source>
        <dbReference type="ARBA" id="ARBA00022741"/>
    </source>
</evidence>
<dbReference type="PROSITE" id="PS50011">
    <property type="entry name" value="PROTEIN_KINASE_DOM"/>
    <property type="match status" value="1"/>
</dbReference>
<evidence type="ECO:0000256" key="10">
    <source>
        <dbReference type="ARBA" id="ARBA00022737"/>
    </source>
</evidence>
<dbReference type="FunFam" id="3.80.10.10:FF:000261">
    <property type="entry name" value="LRR receptor-like serine/threonine-protein kinase ERECTA"/>
    <property type="match status" value="1"/>
</dbReference>
<dbReference type="PANTHER" id="PTHR48053:SF120">
    <property type="entry name" value="PROTEIN KINASE DOMAIN-CONTAINING PROTEIN"/>
    <property type="match status" value="1"/>
</dbReference>
<keyword evidence="6" id="KW-0433">Leucine-rich repeat</keyword>
<dbReference type="CDD" id="cd14066">
    <property type="entry name" value="STKc_IRAK"/>
    <property type="match status" value="1"/>
</dbReference>
<dbReference type="Pfam" id="PF00069">
    <property type="entry name" value="Pkinase"/>
    <property type="match status" value="1"/>
</dbReference>
<evidence type="ECO:0000256" key="5">
    <source>
        <dbReference type="ARBA" id="ARBA00022527"/>
    </source>
</evidence>
<dbReference type="InterPro" id="IPR000719">
    <property type="entry name" value="Prot_kinase_dom"/>
</dbReference>
<keyword evidence="25" id="KW-1185">Reference proteome</keyword>
<keyword evidence="12 24" id="KW-0418">Kinase</keyword>
<dbReference type="SUPFAM" id="SSF52058">
    <property type="entry name" value="L domain-like"/>
    <property type="match status" value="2"/>
</dbReference>
<dbReference type="Gene3D" id="3.30.200.20">
    <property type="entry name" value="Phosphorylase Kinase, domain 1"/>
    <property type="match status" value="1"/>
</dbReference>
<dbReference type="InterPro" id="IPR001611">
    <property type="entry name" value="Leu-rich_rpt"/>
</dbReference>
<dbReference type="SUPFAM" id="SSF56112">
    <property type="entry name" value="Protein kinase-like (PK-like)"/>
    <property type="match status" value="1"/>
</dbReference>
<evidence type="ECO:0000256" key="18">
    <source>
        <dbReference type="ARBA" id="ARBA00048659"/>
    </source>
</evidence>
<dbReference type="InterPro" id="IPR003591">
    <property type="entry name" value="Leu-rich_rpt_typical-subtyp"/>
</dbReference>
<feature type="signal peptide" evidence="22">
    <location>
        <begin position="1"/>
        <end position="22"/>
    </location>
</feature>